<organism evidence="1 2">
    <name type="scientific">Streptococcus cristatus</name>
    <dbReference type="NCBI Taxonomy" id="45634"/>
    <lineage>
        <taxon>Bacteria</taxon>
        <taxon>Bacillati</taxon>
        <taxon>Bacillota</taxon>
        <taxon>Bacilli</taxon>
        <taxon>Lactobacillales</taxon>
        <taxon>Streptococcaceae</taxon>
        <taxon>Streptococcus</taxon>
    </lineage>
</organism>
<dbReference type="Proteomes" id="UP000277890">
    <property type="component" value="Unassembled WGS sequence"/>
</dbReference>
<sequence length="351" mass="41288">MDQVVNPEELSLLISRKIFGGATLYNNLQFDSDTNKVCFPKFKSNNEIARYVQSCLFLKDSNKMKQLQSELEYLLKKETDAKLEQLTEIVKEIIYLDKYGSFLRSNPRFMVKKDSYVYRAIKLYDGDNLKEDFDPIKWRFINKHQALMRLNKGGGEQPVLYVSPDFNSVFYEVDAEDTHEKMAVFVYRVKEDIQLLPIDGKMFTNPEYDDSFKRYGEYIGQILEPLFSKKISPKLNESLVYELSNFIKDEFYNIENENNKTDDQVVGWTYISTKTMKPISQIINSDSLKIEHRCFAFPENYYEKALDLDNVSCCMVNCGDYEKEHLKFCNDSYVQNKVELSWDGEIIRNSY</sequence>
<protein>
    <submittedName>
        <fullName evidence="1">Uncharacterized protein</fullName>
    </submittedName>
</protein>
<proteinExistence type="predicted"/>
<evidence type="ECO:0000313" key="2">
    <source>
        <dbReference type="Proteomes" id="UP000277890"/>
    </source>
</evidence>
<evidence type="ECO:0000313" key="1">
    <source>
        <dbReference type="EMBL" id="RSJ86169.1"/>
    </source>
</evidence>
<accession>A0A3R9KZ11</accession>
<gene>
    <name evidence="1" type="ORF">D8794_05485</name>
</gene>
<name>A0A3R9KZ11_STRCR</name>
<dbReference type="AlphaFoldDB" id="A0A3R9KZ11"/>
<dbReference type="EMBL" id="RJPQ01000005">
    <property type="protein sequence ID" value="RSJ86169.1"/>
    <property type="molecule type" value="Genomic_DNA"/>
</dbReference>
<comment type="caution">
    <text evidence="1">The sequence shown here is derived from an EMBL/GenBank/DDBJ whole genome shotgun (WGS) entry which is preliminary data.</text>
</comment>
<reference evidence="1 2" key="1">
    <citation type="submission" date="2018-11" db="EMBL/GenBank/DDBJ databases">
        <title>Species Designations Belie Phenotypic and Genotypic Heterogeneity in Oral Streptococci.</title>
        <authorList>
            <person name="Velsko I."/>
        </authorList>
    </citation>
    <scope>NUCLEOTIDE SEQUENCE [LARGE SCALE GENOMIC DNA]</scope>
    <source>
        <strain evidence="1 2">A54</strain>
    </source>
</reference>
<dbReference type="RefSeq" id="WP_125371817.1">
    <property type="nucleotide sequence ID" value="NZ_RJPO01000024.1"/>
</dbReference>